<dbReference type="GO" id="GO:0006289">
    <property type="term" value="P:nucleotide-excision repair"/>
    <property type="evidence" value="ECO:0007669"/>
    <property type="project" value="UniProtKB-UniRule"/>
</dbReference>
<dbReference type="GO" id="GO:0016887">
    <property type="term" value="F:ATP hydrolysis activity"/>
    <property type="evidence" value="ECO:0007669"/>
    <property type="project" value="InterPro"/>
</dbReference>
<comment type="similarity">
    <text evidence="2 13 14">Belongs to the UvrB family.</text>
</comment>
<evidence type="ECO:0000256" key="5">
    <source>
        <dbReference type="ARBA" id="ARBA00022763"/>
    </source>
</evidence>
<reference evidence="19 20" key="1">
    <citation type="submission" date="2015-01" db="EMBL/GenBank/DDBJ databases">
        <title>Draft genome sequence of Rickettsia monacensis strain IrR/Munich.</title>
        <authorList>
            <person name="Felsheim R.F."/>
            <person name="Johnson S.L."/>
            <person name="Kurtti T.J."/>
            <person name="Munderloh U.G."/>
        </authorList>
    </citation>
    <scope>NUCLEOTIDE SEQUENCE [LARGE SCALE GENOMIC DNA]</scope>
    <source>
        <strain evidence="19 20">IrR/Munich</strain>
    </source>
</reference>
<dbReference type="InterPro" id="IPR001943">
    <property type="entry name" value="UVR_dom"/>
</dbReference>
<dbReference type="STRING" id="109232.RMONA_00440"/>
<evidence type="ECO:0000256" key="10">
    <source>
        <dbReference type="ARBA" id="ARBA00023236"/>
    </source>
</evidence>
<evidence type="ECO:0000256" key="4">
    <source>
        <dbReference type="ARBA" id="ARBA00022741"/>
    </source>
</evidence>
<dbReference type="InterPro" id="IPR004807">
    <property type="entry name" value="UvrB"/>
</dbReference>
<evidence type="ECO:0000256" key="7">
    <source>
        <dbReference type="ARBA" id="ARBA00022840"/>
    </source>
</evidence>
<evidence type="ECO:0000313" key="19">
    <source>
        <dbReference type="EMBL" id="CEO16514.1"/>
    </source>
</evidence>
<dbReference type="Gene3D" id="3.40.50.300">
    <property type="entry name" value="P-loop containing nucleotide triphosphate hydrolases"/>
    <property type="match status" value="3"/>
</dbReference>
<evidence type="ECO:0000259" key="16">
    <source>
        <dbReference type="PROSITE" id="PS50151"/>
    </source>
</evidence>
<dbReference type="PANTHER" id="PTHR24029:SF0">
    <property type="entry name" value="UVRABC SYSTEM PROTEIN B"/>
    <property type="match status" value="1"/>
</dbReference>
<keyword evidence="8 13" id="KW-0267">Excision nuclease</keyword>
<dbReference type="EMBL" id="LN794217">
    <property type="protein sequence ID" value="CEO16514.1"/>
    <property type="molecule type" value="Genomic_DNA"/>
</dbReference>
<evidence type="ECO:0000256" key="11">
    <source>
        <dbReference type="ARBA" id="ARBA00026033"/>
    </source>
</evidence>
<dbReference type="HAMAP" id="MF_00204">
    <property type="entry name" value="UvrB"/>
    <property type="match status" value="1"/>
</dbReference>
<dbReference type="CDD" id="cd18790">
    <property type="entry name" value="SF2_C_UvrB"/>
    <property type="match status" value="1"/>
</dbReference>
<comment type="subcellular location">
    <subcellularLocation>
        <location evidence="1 13 14">Cytoplasm</location>
    </subcellularLocation>
</comment>
<evidence type="ECO:0000256" key="8">
    <source>
        <dbReference type="ARBA" id="ARBA00022881"/>
    </source>
</evidence>
<dbReference type="NCBIfam" id="TIGR00631">
    <property type="entry name" value="uvrb"/>
    <property type="match status" value="1"/>
</dbReference>
<keyword evidence="9 13" id="KW-0234">DNA repair</keyword>
<comment type="domain">
    <text evidence="13">The beta-hairpin motif is involved in DNA binding.</text>
</comment>
<dbReference type="KEGG" id="rmc:RMONA_00440"/>
<dbReference type="SUPFAM" id="SSF52540">
    <property type="entry name" value="P-loop containing nucleoside triphosphate hydrolases"/>
    <property type="match status" value="2"/>
</dbReference>
<dbReference type="InterPro" id="IPR014001">
    <property type="entry name" value="Helicase_ATP-bd"/>
</dbReference>
<dbReference type="InterPro" id="IPR036876">
    <property type="entry name" value="UVR_dom_sf"/>
</dbReference>
<keyword evidence="3 13" id="KW-0963">Cytoplasm</keyword>
<dbReference type="InterPro" id="IPR027417">
    <property type="entry name" value="P-loop_NTPase"/>
</dbReference>
<feature type="domain" description="Helicase ATP-binding" evidence="17">
    <location>
        <begin position="25"/>
        <end position="182"/>
    </location>
</feature>
<name>A0A0B7J2L6_9RICK</name>
<dbReference type="RefSeq" id="WP_023507130.1">
    <property type="nucleotide sequence ID" value="NZ_LN794217.1"/>
</dbReference>
<sequence>MNNFSIISEYKPTGDQPKAIDEIIAGLNSKKRSQMLLGITGSGKTFTMANIIERTNRPTLIMAHNKTLAAQIYSEMKSIFPKNAVEYFVSYYDYYQPEAYIARTDTFIEKDSSINEQIDLMRHSATRSLLERRDVIVVSSVSCIYGLGSPDLYYQMTVNLEPGQSYPRDKLLNDLINLQYERNDIGFERGCFRVKGDNIDIFPSHYSDKAWRLSFFGNELEYIHEFNPLTGEKLAKLDKAMVFGNSHFVMPQETVNSAISGIEEELQKRLEFLKSQDKPLETQRLNQRTQYDLEMLTETGSCKGVENYSRFFTGRNAGEPPPTLFEYLPEDALLFVDESHVSVPQIRAMYNGDRARKEVLIEHGFRLPSALDNRPLKFEEWEKFRPQTVFVSATPGPFELEETDGTVVELIIRPTGLLDPECIIKPATNQVEDLISEIQTTISKGFRVLVTTLTKKMAEDLTAYLQELKYKTSYLHSNVHTLERIEILRDLRQGTIDILVGINLLREGLDIPECSLVAILDADKEGFLRSEVSLIQTIGRAARNSEGRVILYADKMTKSIDKAVSETLRRRQIQQEYNEKHGIIPKTINRAIHALAELEKIDSKLDKKQAHTLFDNPAKLKAHIDKLKKDMLKAANNLEFEQAAKLRDQLKTLEEAALELSYS</sequence>
<keyword evidence="6 13" id="KW-0228">DNA excision</keyword>
<dbReference type="HOGENOM" id="CLU_009621_2_1_5"/>
<dbReference type="PROSITE" id="PS51192">
    <property type="entry name" value="HELICASE_ATP_BIND_1"/>
    <property type="match status" value="1"/>
</dbReference>
<comment type="subunit">
    <text evidence="11 13 14">Forms a heterotetramer with UvrA during the search for lesions. Interacts with UvrC in an incision complex.</text>
</comment>
<dbReference type="GO" id="GO:0005737">
    <property type="term" value="C:cytoplasm"/>
    <property type="evidence" value="ECO:0007669"/>
    <property type="project" value="UniProtKB-SubCell"/>
</dbReference>
<dbReference type="SUPFAM" id="SSF46600">
    <property type="entry name" value="C-terminal UvrC-binding domain of UvrB"/>
    <property type="match status" value="1"/>
</dbReference>
<dbReference type="GO" id="GO:0009432">
    <property type="term" value="P:SOS response"/>
    <property type="evidence" value="ECO:0007669"/>
    <property type="project" value="UniProtKB-UniRule"/>
</dbReference>
<dbReference type="Pfam" id="PF00271">
    <property type="entry name" value="Helicase_C"/>
    <property type="match status" value="1"/>
</dbReference>
<evidence type="ECO:0000256" key="12">
    <source>
        <dbReference type="ARBA" id="ARBA00029504"/>
    </source>
</evidence>
<dbReference type="GO" id="GO:0009381">
    <property type="term" value="F:excinuclease ABC activity"/>
    <property type="evidence" value="ECO:0007669"/>
    <property type="project" value="UniProtKB-UniRule"/>
</dbReference>
<dbReference type="SMART" id="SM00487">
    <property type="entry name" value="DEXDc"/>
    <property type="match status" value="1"/>
</dbReference>
<comment type="function">
    <text evidence="13">The UvrABC repair system catalyzes the recognition and processing of DNA lesions. A damage recognition complex composed of 2 UvrA and 2 UvrB subunits scans DNA for abnormalities. Upon binding of the UvrA(2)B(2) complex to a putative damaged site, the DNA wraps around one UvrB monomer. DNA wrap is dependent on ATP binding by UvrB and probably causes local melting of the DNA helix, facilitating insertion of UvrB beta-hairpin between the DNA strands. Then UvrB probes one DNA strand for the presence of a lesion. If a lesion is found the UvrA subunits dissociate and the UvrB-DNA preincision complex is formed. This complex is subsequently bound by UvrC and the second UvrB is released. If no lesion is found, the DNA wraps around the other UvrB subunit that will check the other stand for damage.</text>
</comment>
<dbReference type="PANTHER" id="PTHR24029">
    <property type="entry name" value="UVRABC SYSTEM PROTEIN B"/>
    <property type="match status" value="1"/>
</dbReference>
<evidence type="ECO:0000259" key="17">
    <source>
        <dbReference type="PROSITE" id="PS51192"/>
    </source>
</evidence>
<dbReference type="PROSITE" id="PS51194">
    <property type="entry name" value="HELICASE_CTER"/>
    <property type="match status" value="1"/>
</dbReference>
<dbReference type="InterPro" id="IPR006935">
    <property type="entry name" value="Helicase/UvrB_N"/>
</dbReference>
<dbReference type="Pfam" id="PF12344">
    <property type="entry name" value="UvrB"/>
    <property type="match status" value="1"/>
</dbReference>
<dbReference type="CDD" id="cd17916">
    <property type="entry name" value="DEXHc_UvrB"/>
    <property type="match status" value="1"/>
</dbReference>
<accession>A0A0B7J2L6</accession>
<dbReference type="InterPro" id="IPR001650">
    <property type="entry name" value="Helicase_C-like"/>
</dbReference>
<evidence type="ECO:0000256" key="13">
    <source>
        <dbReference type="HAMAP-Rule" id="MF_00204"/>
    </source>
</evidence>
<feature type="coiled-coil region" evidence="15">
    <location>
        <begin position="624"/>
        <end position="663"/>
    </location>
</feature>
<dbReference type="InterPro" id="IPR041471">
    <property type="entry name" value="UvrB_inter"/>
</dbReference>
<dbReference type="GO" id="GO:0009380">
    <property type="term" value="C:excinuclease repair complex"/>
    <property type="evidence" value="ECO:0007669"/>
    <property type="project" value="InterPro"/>
</dbReference>
<evidence type="ECO:0000256" key="3">
    <source>
        <dbReference type="ARBA" id="ARBA00022490"/>
    </source>
</evidence>
<proteinExistence type="inferred from homology"/>
<dbReference type="Pfam" id="PF17757">
    <property type="entry name" value="UvrB_inter"/>
    <property type="match status" value="1"/>
</dbReference>
<dbReference type="AlphaFoldDB" id="A0A0B7J2L6"/>
<gene>
    <name evidence="13 19" type="primary">uvrB</name>
    <name evidence="19" type="ORF">RMONA_00440</name>
</gene>
<keyword evidence="7 13" id="KW-0067">ATP-binding</keyword>
<evidence type="ECO:0000256" key="2">
    <source>
        <dbReference type="ARBA" id="ARBA00008533"/>
    </source>
</evidence>
<dbReference type="Proteomes" id="UP000018149">
    <property type="component" value="Chromosome I"/>
</dbReference>
<keyword evidence="15" id="KW-0175">Coiled coil</keyword>
<feature type="short sequence motif" description="Beta-hairpin" evidence="13">
    <location>
        <begin position="91"/>
        <end position="114"/>
    </location>
</feature>
<keyword evidence="4 13" id="KW-0547">Nucleotide-binding</keyword>
<feature type="binding site" evidence="13">
    <location>
        <begin position="38"/>
        <end position="45"/>
    </location>
    <ligand>
        <name>ATP</name>
        <dbReference type="ChEBI" id="CHEBI:30616"/>
    </ligand>
</feature>
<dbReference type="Pfam" id="PF04851">
    <property type="entry name" value="ResIII"/>
    <property type="match status" value="1"/>
</dbReference>
<dbReference type="GO" id="GO:0005524">
    <property type="term" value="F:ATP binding"/>
    <property type="evidence" value="ECO:0007669"/>
    <property type="project" value="UniProtKB-UniRule"/>
</dbReference>
<evidence type="ECO:0000256" key="15">
    <source>
        <dbReference type="SAM" id="Coils"/>
    </source>
</evidence>
<dbReference type="PROSITE" id="PS50151">
    <property type="entry name" value="UVR"/>
    <property type="match status" value="1"/>
</dbReference>
<dbReference type="Pfam" id="PF02151">
    <property type="entry name" value="UVR"/>
    <property type="match status" value="1"/>
</dbReference>
<evidence type="ECO:0000256" key="6">
    <source>
        <dbReference type="ARBA" id="ARBA00022769"/>
    </source>
</evidence>
<evidence type="ECO:0000256" key="14">
    <source>
        <dbReference type="RuleBase" id="RU003587"/>
    </source>
</evidence>
<dbReference type="Gene3D" id="4.10.860.10">
    <property type="entry name" value="UVR domain"/>
    <property type="match status" value="1"/>
</dbReference>
<dbReference type="GO" id="GO:0003677">
    <property type="term" value="F:DNA binding"/>
    <property type="evidence" value="ECO:0007669"/>
    <property type="project" value="UniProtKB-UniRule"/>
</dbReference>
<dbReference type="NCBIfam" id="NF003673">
    <property type="entry name" value="PRK05298.1"/>
    <property type="match status" value="1"/>
</dbReference>
<evidence type="ECO:0000259" key="18">
    <source>
        <dbReference type="PROSITE" id="PS51194"/>
    </source>
</evidence>
<evidence type="ECO:0000313" key="20">
    <source>
        <dbReference type="Proteomes" id="UP000018149"/>
    </source>
</evidence>
<feature type="domain" description="Helicase C-terminal" evidence="18">
    <location>
        <begin position="430"/>
        <end position="592"/>
    </location>
</feature>
<evidence type="ECO:0000256" key="1">
    <source>
        <dbReference type="ARBA" id="ARBA00004496"/>
    </source>
</evidence>
<organism evidence="19 20">
    <name type="scientific">Rickettsia monacensis</name>
    <dbReference type="NCBI Taxonomy" id="109232"/>
    <lineage>
        <taxon>Bacteria</taxon>
        <taxon>Pseudomonadati</taxon>
        <taxon>Pseudomonadota</taxon>
        <taxon>Alphaproteobacteria</taxon>
        <taxon>Rickettsiales</taxon>
        <taxon>Rickettsiaceae</taxon>
        <taxon>Rickettsieae</taxon>
        <taxon>Rickettsia</taxon>
        <taxon>spotted fever group</taxon>
    </lineage>
</organism>
<keyword evidence="10 13" id="KW-0742">SOS response</keyword>
<protein>
    <recommendedName>
        <fullName evidence="12 13">UvrABC system protein B</fullName>
        <shortName evidence="13">Protein UvrB</shortName>
    </recommendedName>
    <alternativeName>
        <fullName evidence="13">Excinuclease ABC subunit B</fullName>
    </alternativeName>
</protein>
<evidence type="ECO:0000256" key="9">
    <source>
        <dbReference type="ARBA" id="ARBA00023204"/>
    </source>
</evidence>
<feature type="domain" description="UVR" evidence="16">
    <location>
        <begin position="621"/>
        <end position="656"/>
    </location>
</feature>
<keyword evidence="5 13" id="KW-0227">DNA damage</keyword>
<dbReference type="InterPro" id="IPR024759">
    <property type="entry name" value="UvrB_YAD/RRR_dom"/>
</dbReference>
<keyword evidence="20" id="KW-1185">Reference proteome</keyword>
<dbReference type="SMART" id="SM00490">
    <property type="entry name" value="HELICc"/>
    <property type="match status" value="1"/>
</dbReference>